<evidence type="ECO:0000256" key="9">
    <source>
        <dbReference type="SAM" id="Phobius"/>
    </source>
</evidence>
<keyword evidence="5" id="KW-0547">Nucleotide-binding</keyword>
<evidence type="ECO:0000256" key="7">
    <source>
        <dbReference type="ARBA" id="ARBA00022840"/>
    </source>
</evidence>
<protein>
    <recommendedName>
        <fullName evidence="2">histidine kinase</fullName>
        <ecNumber evidence="2">2.7.13.3</ecNumber>
    </recommendedName>
</protein>
<dbReference type="PROSITE" id="PS50109">
    <property type="entry name" value="HIS_KIN"/>
    <property type="match status" value="1"/>
</dbReference>
<comment type="catalytic activity">
    <reaction evidence="1">
        <text>ATP + protein L-histidine = ADP + protein N-phospho-L-histidine.</text>
        <dbReference type="EC" id="2.7.13.3"/>
    </reaction>
</comment>
<dbReference type="InterPro" id="IPR011990">
    <property type="entry name" value="TPR-like_helical_dom_sf"/>
</dbReference>
<dbReference type="SUPFAM" id="SSF55874">
    <property type="entry name" value="ATPase domain of HSP90 chaperone/DNA topoisomerase II/histidine kinase"/>
    <property type="match status" value="1"/>
</dbReference>
<dbReference type="RefSeq" id="WP_337717186.1">
    <property type="nucleotide sequence ID" value="NZ_JBBEUB010000006.1"/>
</dbReference>
<keyword evidence="12" id="KW-1185">Reference proteome</keyword>
<keyword evidence="6 11" id="KW-0418">Kinase</keyword>
<keyword evidence="3" id="KW-0597">Phosphoprotein</keyword>
<dbReference type="InterPro" id="IPR036890">
    <property type="entry name" value="HATPase_C_sf"/>
</dbReference>
<dbReference type="PANTHER" id="PTHR24421:SF10">
    <property type="entry name" value="NITRATE_NITRITE SENSOR PROTEIN NARQ"/>
    <property type="match status" value="1"/>
</dbReference>
<dbReference type="GO" id="GO:0016301">
    <property type="term" value="F:kinase activity"/>
    <property type="evidence" value="ECO:0007669"/>
    <property type="project" value="UniProtKB-KW"/>
</dbReference>
<dbReference type="Pfam" id="PF13424">
    <property type="entry name" value="TPR_12"/>
    <property type="match status" value="1"/>
</dbReference>
<comment type="caution">
    <text evidence="11">The sequence shown here is derived from an EMBL/GenBank/DDBJ whole genome shotgun (WGS) entry which is preliminary data.</text>
</comment>
<evidence type="ECO:0000256" key="4">
    <source>
        <dbReference type="ARBA" id="ARBA00022679"/>
    </source>
</evidence>
<dbReference type="Pfam" id="PF07730">
    <property type="entry name" value="HisKA_3"/>
    <property type="match status" value="1"/>
</dbReference>
<keyword evidence="7" id="KW-0067">ATP-binding</keyword>
<dbReference type="InterPro" id="IPR050482">
    <property type="entry name" value="Sensor_HK_TwoCompSys"/>
</dbReference>
<keyword evidence="8" id="KW-0902">Two-component regulatory system</keyword>
<proteinExistence type="predicted"/>
<dbReference type="CDD" id="cd16917">
    <property type="entry name" value="HATPase_UhpB-NarQ-NarX-like"/>
    <property type="match status" value="1"/>
</dbReference>
<feature type="transmembrane region" description="Helical" evidence="9">
    <location>
        <begin position="369"/>
        <end position="389"/>
    </location>
</feature>
<keyword evidence="4" id="KW-0808">Transferase</keyword>
<feature type="domain" description="Histidine kinase" evidence="10">
    <location>
        <begin position="535"/>
        <end position="624"/>
    </location>
</feature>
<dbReference type="InterPro" id="IPR019734">
    <property type="entry name" value="TPR_rpt"/>
</dbReference>
<keyword evidence="9" id="KW-0472">Membrane</keyword>
<dbReference type="InterPro" id="IPR011712">
    <property type="entry name" value="Sig_transdc_His_kin_sub3_dim/P"/>
</dbReference>
<evidence type="ECO:0000256" key="2">
    <source>
        <dbReference type="ARBA" id="ARBA00012438"/>
    </source>
</evidence>
<gene>
    <name evidence="11" type="ORF">WAE58_17580</name>
</gene>
<evidence type="ECO:0000256" key="8">
    <source>
        <dbReference type="ARBA" id="ARBA00023012"/>
    </source>
</evidence>
<dbReference type="SUPFAM" id="SSF48452">
    <property type="entry name" value="TPR-like"/>
    <property type="match status" value="2"/>
</dbReference>
<accession>A0ABU8NPS5</accession>
<evidence type="ECO:0000259" key="10">
    <source>
        <dbReference type="PROSITE" id="PS50109"/>
    </source>
</evidence>
<keyword evidence="9" id="KW-1133">Transmembrane helix</keyword>
<dbReference type="Pfam" id="PF02518">
    <property type="entry name" value="HATPase_c"/>
    <property type="match status" value="1"/>
</dbReference>
<dbReference type="EC" id="2.7.13.3" evidence="2"/>
<organism evidence="11 12">
    <name type="scientific">Pedobacter panaciterrae</name>
    <dbReference type="NCBI Taxonomy" id="363849"/>
    <lineage>
        <taxon>Bacteria</taxon>
        <taxon>Pseudomonadati</taxon>
        <taxon>Bacteroidota</taxon>
        <taxon>Sphingobacteriia</taxon>
        <taxon>Sphingobacteriales</taxon>
        <taxon>Sphingobacteriaceae</taxon>
        <taxon>Pedobacter</taxon>
    </lineage>
</organism>
<sequence>MNRNSLKRTINYNKKDSNTVNVLYQYGETYRQDNPDSATFYYNKAKELSQNIGYKKGVATYASYQIVILNNKGLFKEALSLTLDALDIFKKYGNKKDLSVANLNVGSEWEYLSDFSTASEYYLIAKKYAEEIDDKKMLRIANNNLASVFINLQEYAKGLEYAEKAYKLAVELNNKTAQANTLCNIGTASNNLKNYDKAISVFREVGKIGKEEKDNINIVSGWLGIADALKGKQMYALAIKYYDTVLYFSRHEELPEYTLYANMGMGQTLIESRKYLKAVPYLNEGINLAHKFGSKNELSSLYEYQSNLYKGVGKLDSALAYRQKFELLRDTILGENTKNTVANLAAKYEFEKKEAQIKLQQAQLRQKSILNYILIGSALAILIISLLGYRNYIHRQKLQQLKIDELETEKQLTATEAVLKGEEQERTRLAKDLHDGLGGMLSGIKFSLNNMKENLIMTPDNALAFNRSIDMLDSSIQEMRRVAHNMMPEILVKYGLDVALKEFCMEMDRSAVLHVNYQSVGMQQTSIPQTTSVAIYRIIQELLNNAIKHAHAKNVLVQLHQADQEKLLAITVEDDGNGFDVNLLTQSGGMGWHNIKNRVEFLKGRIDLQSGPGKGTSVMIEINI</sequence>
<dbReference type="PANTHER" id="PTHR24421">
    <property type="entry name" value="NITRATE/NITRITE SENSOR PROTEIN NARX-RELATED"/>
    <property type="match status" value="1"/>
</dbReference>
<evidence type="ECO:0000256" key="5">
    <source>
        <dbReference type="ARBA" id="ARBA00022741"/>
    </source>
</evidence>
<dbReference type="Gene3D" id="1.25.40.10">
    <property type="entry name" value="Tetratricopeptide repeat domain"/>
    <property type="match status" value="2"/>
</dbReference>
<dbReference type="InterPro" id="IPR003594">
    <property type="entry name" value="HATPase_dom"/>
</dbReference>
<dbReference type="InterPro" id="IPR005467">
    <property type="entry name" value="His_kinase_dom"/>
</dbReference>
<dbReference type="EMBL" id="JBBEUB010000006">
    <property type="protein sequence ID" value="MEJ2904256.1"/>
    <property type="molecule type" value="Genomic_DNA"/>
</dbReference>
<evidence type="ECO:0000256" key="1">
    <source>
        <dbReference type="ARBA" id="ARBA00000085"/>
    </source>
</evidence>
<dbReference type="Proteomes" id="UP001378956">
    <property type="component" value="Unassembled WGS sequence"/>
</dbReference>
<dbReference type="Gene3D" id="3.30.565.10">
    <property type="entry name" value="Histidine kinase-like ATPase, C-terminal domain"/>
    <property type="match status" value="1"/>
</dbReference>
<evidence type="ECO:0000256" key="3">
    <source>
        <dbReference type="ARBA" id="ARBA00022553"/>
    </source>
</evidence>
<name>A0ABU8NPS5_9SPHI</name>
<keyword evidence="9" id="KW-0812">Transmembrane</keyword>
<evidence type="ECO:0000256" key="6">
    <source>
        <dbReference type="ARBA" id="ARBA00022777"/>
    </source>
</evidence>
<dbReference type="SMART" id="SM00387">
    <property type="entry name" value="HATPase_c"/>
    <property type="match status" value="1"/>
</dbReference>
<evidence type="ECO:0000313" key="12">
    <source>
        <dbReference type="Proteomes" id="UP001378956"/>
    </source>
</evidence>
<dbReference type="Gene3D" id="1.20.5.1930">
    <property type="match status" value="1"/>
</dbReference>
<evidence type="ECO:0000313" key="11">
    <source>
        <dbReference type="EMBL" id="MEJ2904256.1"/>
    </source>
</evidence>
<dbReference type="SMART" id="SM00028">
    <property type="entry name" value="TPR"/>
    <property type="match status" value="6"/>
</dbReference>
<reference evidence="11 12" key="1">
    <citation type="submission" date="2024-03" db="EMBL/GenBank/DDBJ databases">
        <title>Sequence of Lycoming College Course Isolates.</title>
        <authorList>
            <person name="Plotts O."/>
            <person name="Newman J."/>
        </authorList>
    </citation>
    <scope>NUCLEOTIDE SEQUENCE [LARGE SCALE GENOMIC DNA]</scope>
    <source>
        <strain evidence="11 12">CJB-3</strain>
    </source>
</reference>